<evidence type="ECO:0000313" key="1">
    <source>
        <dbReference type="EMBL" id="MCI23303.1"/>
    </source>
</evidence>
<dbReference type="Proteomes" id="UP000265520">
    <property type="component" value="Unassembled WGS sequence"/>
</dbReference>
<evidence type="ECO:0008006" key="3">
    <source>
        <dbReference type="Google" id="ProtNLM"/>
    </source>
</evidence>
<feature type="non-terminal residue" evidence="1">
    <location>
        <position position="1"/>
    </location>
</feature>
<keyword evidence="2" id="KW-1185">Reference proteome</keyword>
<protein>
    <recommendedName>
        <fullName evidence="3">LINE-1 reverse transcriptase like</fullName>
    </recommendedName>
</protein>
<name>A0A392QFY2_9FABA</name>
<dbReference type="AlphaFoldDB" id="A0A392QFY2"/>
<reference evidence="1 2" key="1">
    <citation type="journal article" date="2018" name="Front. Plant Sci.">
        <title>Red Clover (Trifolium pratense) and Zigzag Clover (T. medium) - A Picture of Genomic Similarities and Differences.</title>
        <authorList>
            <person name="Dluhosova J."/>
            <person name="Istvanek J."/>
            <person name="Nedelnik J."/>
            <person name="Repkova J."/>
        </authorList>
    </citation>
    <scope>NUCLEOTIDE SEQUENCE [LARGE SCALE GENOMIC DNA]</scope>
    <source>
        <strain evidence="2">cv. 10/8</strain>
        <tissue evidence="1">Leaf</tissue>
    </source>
</reference>
<proteinExistence type="predicted"/>
<dbReference type="EMBL" id="LXQA010135286">
    <property type="protein sequence ID" value="MCI23303.1"/>
    <property type="molecule type" value="Genomic_DNA"/>
</dbReference>
<organism evidence="1 2">
    <name type="scientific">Trifolium medium</name>
    <dbReference type="NCBI Taxonomy" id="97028"/>
    <lineage>
        <taxon>Eukaryota</taxon>
        <taxon>Viridiplantae</taxon>
        <taxon>Streptophyta</taxon>
        <taxon>Embryophyta</taxon>
        <taxon>Tracheophyta</taxon>
        <taxon>Spermatophyta</taxon>
        <taxon>Magnoliopsida</taxon>
        <taxon>eudicotyledons</taxon>
        <taxon>Gunneridae</taxon>
        <taxon>Pentapetalae</taxon>
        <taxon>rosids</taxon>
        <taxon>fabids</taxon>
        <taxon>Fabales</taxon>
        <taxon>Fabaceae</taxon>
        <taxon>Papilionoideae</taxon>
        <taxon>50 kb inversion clade</taxon>
        <taxon>NPAAA clade</taxon>
        <taxon>Hologalegina</taxon>
        <taxon>IRL clade</taxon>
        <taxon>Trifolieae</taxon>
        <taxon>Trifolium</taxon>
    </lineage>
</organism>
<comment type="caution">
    <text evidence="1">The sequence shown here is derived from an EMBL/GenBank/DDBJ whole genome shotgun (WGS) entry which is preliminary data.</text>
</comment>
<evidence type="ECO:0000313" key="2">
    <source>
        <dbReference type="Proteomes" id="UP000265520"/>
    </source>
</evidence>
<sequence length="101" mass="11326">VGWERPRLDGIEFPTLSCNQIDSLVKRFSEEEVRGVVEEADGNKSPGPDGFNFAFLKSSWEIIGNDIMAFLEEFHSNAKLPKALTSYFITLIPKVLSPHSL</sequence>
<accession>A0A392QFY2</accession>